<keyword evidence="2" id="KW-0472">Membrane</keyword>
<dbReference type="Pfam" id="PF08695">
    <property type="entry name" value="Coa1"/>
    <property type="match status" value="1"/>
</dbReference>
<dbReference type="Proteomes" id="UP001161757">
    <property type="component" value="Unassembled WGS sequence"/>
</dbReference>
<accession>A0AAN6ES85</accession>
<dbReference type="PANTHER" id="PTHR28523:SF1">
    <property type="entry name" value="CYTOCHROME C OXIDASE ASSEMBLY FACTOR 1"/>
    <property type="match status" value="1"/>
</dbReference>
<dbReference type="InterPro" id="IPR042432">
    <property type="entry name" value="Coa1_fungi"/>
</dbReference>
<reference evidence="3" key="1">
    <citation type="submission" date="2023-01" db="EMBL/GenBank/DDBJ databases">
        <title>Exophiala dermititidis isolated from Cystic Fibrosis Patient.</title>
        <authorList>
            <person name="Kurbessoian T."/>
            <person name="Crocker A."/>
            <person name="Murante D."/>
            <person name="Hogan D.A."/>
            <person name="Stajich J.E."/>
        </authorList>
    </citation>
    <scope>NUCLEOTIDE SEQUENCE</scope>
    <source>
        <strain evidence="3">Ex8</strain>
    </source>
</reference>
<sequence length="263" mass="29060">MNTRNPFAVCSLQRSVRHALLHIPRGPSSSSQASGILRKSIQSSIPTRTLGTSTSKSTQTPLRSSRYPTSSTSRSISSSVRRHTSTAADSPASTSNPSRIVRPLVPPPKEGSGPLLSRRPDRALPELPRRSTWTYTLPIFLFLVGFSSVAIFNYQKSSSSTVNAILYALRTNEQARALLGDEVYFASKVPWIRGELAPLQGTIDITFWVKGTKNEAQVKFVSIRKRRDGYFETLEWSLRTKDGKVIHLLDKEGSNDPMAGTKI</sequence>
<dbReference type="GO" id="GO:0005743">
    <property type="term" value="C:mitochondrial inner membrane"/>
    <property type="evidence" value="ECO:0007669"/>
    <property type="project" value="TreeGrafter"/>
</dbReference>
<evidence type="ECO:0000313" key="4">
    <source>
        <dbReference type="Proteomes" id="UP001161757"/>
    </source>
</evidence>
<evidence type="ECO:0000256" key="2">
    <source>
        <dbReference type="SAM" id="Phobius"/>
    </source>
</evidence>
<name>A0AAN6ES85_EXODE</name>
<proteinExistence type="predicted"/>
<feature type="compositionally biased region" description="Low complexity" evidence="1">
    <location>
        <begin position="63"/>
        <end position="98"/>
    </location>
</feature>
<comment type="caution">
    <text evidence="3">The sequence shown here is derived from an EMBL/GenBank/DDBJ whole genome shotgun (WGS) entry which is preliminary data.</text>
</comment>
<organism evidence="3 4">
    <name type="scientific">Exophiala dermatitidis</name>
    <name type="common">Black yeast-like fungus</name>
    <name type="synonym">Wangiella dermatitidis</name>
    <dbReference type="NCBI Taxonomy" id="5970"/>
    <lineage>
        <taxon>Eukaryota</taxon>
        <taxon>Fungi</taxon>
        <taxon>Dikarya</taxon>
        <taxon>Ascomycota</taxon>
        <taxon>Pezizomycotina</taxon>
        <taxon>Eurotiomycetes</taxon>
        <taxon>Chaetothyriomycetidae</taxon>
        <taxon>Chaetothyriales</taxon>
        <taxon>Herpotrichiellaceae</taxon>
        <taxon>Exophiala</taxon>
    </lineage>
</organism>
<feature type="compositionally biased region" description="Polar residues" evidence="1">
    <location>
        <begin position="41"/>
        <end position="62"/>
    </location>
</feature>
<dbReference type="AlphaFoldDB" id="A0AAN6ES85"/>
<dbReference type="InterPro" id="IPR014807">
    <property type="entry name" value="Coa1"/>
</dbReference>
<keyword evidence="2" id="KW-0812">Transmembrane</keyword>
<gene>
    <name evidence="3" type="primary">COA1</name>
    <name evidence="3" type="ORF">HRR80_005397</name>
</gene>
<protein>
    <submittedName>
        <fullName evidence="3">Cytochrome oxidase assembly protein 1</fullName>
    </submittedName>
</protein>
<evidence type="ECO:0000313" key="3">
    <source>
        <dbReference type="EMBL" id="KAJ8990621.1"/>
    </source>
</evidence>
<dbReference type="GO" id="GO:0033617">
    <property type="term" value="P:mitochondrial respiratory chain complex IV assembly"/>
    <property type="evidence" value="ECO:0007669"/>
    <property type="project" value="InterPro"/>
</dbReference>
<feature type="region of interest" description="Disordered" evidence="1">
    <location>
        <begin position="41"/>
        <end position="123"/>
    </location>
</feature>
<dbReference type="EMBL" id="JAJGCB010000010">
    <property type="protein sequence ID" value="KAJ8990621.1"/>
    <property type="molecule type" value="Genomic_DNA"/>
</dbReference>
<keyword evidence="2" id="KW-1133">Transmembrane helix</keyword>
<evidence type="ECO:0000256" key="1">
    <source>
        <dbReference type="SAM" id="MobiDB-lite"/>
    </source>
</evidence>
<feature type="transmembrane region" description="Helical" evidence="2">
    <location>
        <begin position="132"/>
        <end position="154"/>
    </location>
</feature>
<dbReference type="PANTHER" id="PTHR28523">
    <property type="entry name" value="CYTOCHROME C OXIDASE ASSEMBLY FACTOR 1"/>
    <property type="match status" value="1"/>
</dbReference>